<comment type="cofactor">
    <cofactor evidence="1">
        <name>Mg(2+)</name>
        <dbReference type="ChEBI" id="CHEBI:18420"/>
    </cofactor>
</comment>
<sequence>MQNRLRRRDVVARRKRVQRVEVEGGGDRLGCRRQGKASAHACKDGDDGLSPQGLSRRTDALYPSPMDTRRPLLAVSVCLLRAGEVCLVRRGRAPWADAWSLPGGRVEFGERLEDAARREMREETGVRLEAIQFLRLHEAIDPAHDAHAVIAVFRTLAEWTGPEVEAADDARDARFFPVRDVRAMEREGRTTPGLAAIVEEAAAR</sequence>
<dbReference type="PANTHER" id="PTHR43736:SF1">
    <property type="entry name" value="DIHYDRONEOPTERIN TRIPHOSPHATE DIPHOSPHATASE"/>
    <property type="match status" value="1"/>
</dbReference>
<keyword evidence="2 3" id="KW-0378">Hydrolase</keyword>
<dbReference type="Proteomes" id="UP000265750">
    <property type="component" value="Unassembled WGS sequence"/>
</dbReference>
<dbReference type="Gene3D" id="3.90.79.10">
    <property type="entry name" value="Nucleoside Triphosphate Pyrophosphohydrolase"/>
    <property type="match status" value="1"/>
</dbReference>
<accession>A0A3A1WMH2</accession>
<dbReference type="PROSITE" id="PS51462">
    <property type="entry name" value="NUDIX"/>
    <property type="match status" value="1"/>
</dbReference>
<evidence type="ECO:0000256" key="1">
    <source>
        <dbReference type="ARBA" id="ARBA00001946"/>
    </source>
</evidence>
<dbReference type="InterPro" id="IPR020084">
    <property type="entry name" value="NUDIX_hydrolase_CS"/>
</dbReference>
<feature type="domain" description="Nudix hydrolase" evidence="5">
    <location>
        <begin position="70"/>
        <end position="198"/>
    </location>
</feature>
<organism evidence="6 7">
    <name type="scientific">Aureimonas flava</name>
    <dbReference type="NCBI Taxonomy" id="2320271"/>
    <lineage>
        <taxon>Bacteria</taxon>
        <taxon>Pseudomonadati</taxon>
        <taxon>Pseudomonadota</taxon>
        <taxon>Alphaproteobacteria</taxon>
        <taxon>Hyphomicrobiales</taxon>
        <taxon>Aurantimonadaceae</taxon>
        <taxon>Aureimonas</taxon>
    </lineage>
</organism>
<dbReference type="SUPFAM" id="SSF55811">
    <property type="entry name" value="Nudix"/>
    <property type="match status" value="1"/>
</dbReference>
<dbReference type="PRINTS" id="PR00502">
    <property type="entry name" value="NUDIXFAMILY"/>
</dbReference>
<dbReference type="EMBL" id="QYRN01000004">
    <property type="protein sequence ID" value="RIY01625.1"/>
    <property type="molecule type" value="Genomic_DNA"/>
</dbReference>
<dbReference type="InterPro" id="IPR020476">
    <property type="entry name" value="Nudix_hydrolase"/>
</dbReference>
<evidence type="ECO:0000256" key="3">
    <source>
        <dbReference type="RuleBase" id="RU003476"/>
    </source>
</evidence>
<dbReference type="AlphaFoldDB" id="A0A3A1WMH2"/>
<name>A0A3A1WMH2_9HYPH</name>
<dbReference type="Pfam" id="PF00293">
    <property type="entry name" value="NUDIX"/>
    <property type="match status" value="1"/>
</dbReference>
<evidence type="ECO:0000256" key="2">
    <source>
        <dbReference type="ARBA" id="ARBA00022801"/>
    </source>
</evidence>
<protein>
    <submittedName>
        <fullName evidence="6">NUDIX domain-containing protein</fullName>
    </submittedName>
</protein>
<dbReference type="InterPro" id="IPR015797">
    <property type="entry name" value="NUDIX_hydrolase-like_dom_sf"/>
</dbReference>
<evidence type="ECO:0000313" key="6">
    <source>
        <dbReference type="EMBL" id="RIY01625.1"/>
    </source>
</evidence>
<evidence type="ECO:0000313" key="7">
    <source>
        <dbReference type="Proteomes" id="UP000265750"/>
    </source>
</evidence>
<comment type="similarity">
    <text evidence="3">Belongs to the Nudix hydrolase family.</text>
</comment>
<comment type="caution">
    <text evidence="6">The sequence shown here is derived from an EMBL/GenBank/DDBJ whole genome shotgun (WGS) entry which is preliminary data.</text>
</comment>
<dbReference type="InterPro" id="IPR000086">
    <property type="entry name" value="NUDIX_hydrolase_dom"/>
</dbReference>
<dbReference type="PANTHER" id="PTHR43736">
    <property type="entry name" value="ADP-RIBOSE PYROPHOSPHATASE"/>
    <property type="match status" value="1"/>
</dbReference>
<dbReference type="OrthoDB" id="9761969at2"/>
<evidence type="ECO:0000256" key="4">
    <source>
        <dbReference type="SAM" id="MobiDB-lite"/>
    </source>
</evidence>
<evidence type="ECO:0000259" key="5">
    <source>
        <dbReference type="PROSITE" id="PS51462"/>
    </source>
</evidence>
<reference evidence="7" key="1">
    <citation type="submission" date="2018-09" db="EMBL/GenBank/DDBJ databases">
        <authorList>
            <person name="Tuo L."/>
        </authorList>
    </citation>
    <scope>NUCLEOTIDE SEQUENCE [LARGE SCALE GENOMIC DNA]</scope>
    <source>
        <strain evidence="7">M2BS4Y-1</strain>
    </source>
</reference>
<proteinExistence type="inferred from homology"/>
<dbReference type="PROSITE" id="PS00893">
    <property type="entry name" value="NUDIX_BOX"/>
    <property type="match status" value="1"/>
</dbReference>
<dbReference type="GO" id="GO:0016787">
    <property type="term" value="F:hydrolase activity"/>
    <property type="evidence" value="ECO:0007669"/>
    <property type="project" value="UniProtKB-KW"/>
</dbReference>
<dbReference type="CDD" id="cd04673">
    <property type="entry name" value="NUDIX_ADPRase"/>
    <property type="match status" value="1"/>
</dbReference>
<keyword evidence="7" id="KW-1185">Reference proteome</keyword>
<feature type="region of interest" description="Disordered" evidence="4">
    <location>
        <begin position="39"/>
        <end position="63"/>
    </location>
</feature>
<gene>
    <name evidence="6" type="ORF">D3218_08265</name>
</gene>